<dbReference type="EMBL" id="FP929041">
    <property type="protein sequence ID" value="CBK88790.1"/>
    <property type="molecule type" value="Genomic_DNA"/>
</dbReference>
<keyword evidence="4" id="KW-0573">Peptidoglycan synthesis</keyword>
<dbReference type="Gene3D" id="3.40.630.30">
    <property type="match status" value="1"/>
</dbReference>
<evidence type="ECO:0000256" key="5">
    <source>
        <dbReference type="ARBA" id="ARBA00023315"/>
    </source>
</evidence>
<dbReference type="PATRIC" id="fig|717960.3.peg.890"/>
<keyword evidence="5" id="KW-0012">Acyltransferase</keyword>
<dbReference type="KEGG" id="euc:EC1_13940"/>
<keyword evidence="6" id="KW-0961">Cell wall biogenesis/degradation</keyword>
<dbReference type="GO" id="GO:0071555">
    <property type="term" value="P:cell wall organization"/>
    <property type="evidence" value="ECO:0007669"/>
    <property type="project" value="UniProtKB-KW"/>
</dbReference>
<evidence type="ECO:0000313" key="8">
    <source>
        <dbReference type="Proteomes" id="UP000008801"/>
    </source>
</evidence>
<evidence type="ECO:0000256" key="3">
    <source>
        <dbReference type="ARBA" id="ARBA00022960"/>
    </source>
</evidence>
<dbReference type="STRING" id="717960.EC1_13940"/>
<dbReference type="InterPro" id="IPR003447">
    <property type="entry name" value="FEMABX"/>
</dbReference>
<evidence type="ECO:0000313" key="7">
    <source>
        <dbReference type="EMBL" id="CBK88790.1"/>
    </source>
</evidence>
<comment type="similarity">
    <text evidence="1">Belongs to the FemABX family.</text>
</comment>
<protein>
    <submittedName>
        <fullName evidence="7">Uncharacterized protein involved in methicillin resistance</fullName>
    </submittedName>
</protein>
<dbReference type="InterPro" id="IPR050644">
    <property type="entry name" value="PG_Glycine_Bridge_Synth"/>
</dbReference>
<dbReference type="GO" id="GO:0016755">
    <property type="term" value="F:aminoacyltransferase activity"/>
    <property type="evidence" value="ECO:0007669"/>
    <property type="project" value="InterPro"/>
</dbReference>
<dbReference type="GO" id="GO:0008360">
    <property type="term" value="P:regulation of cell shape"/>
    <property type="evidence" value="ECO:0007669"/>
    <property type="project" value="UniProtKB-KW"/>
</dbReference>
<evidence type="ECO:0000256" key="2">
    <source>
        <dbReference type="ARBA" id="ARBA00022679"/>
    </source>
</evidence>
<dbReference type="PANTHER" id="PTHR36174:SF1">
    <property type="entry name" value="LIPID II:GLYCINE GLYCYLTRANSFERASE"/>
    <property type="match status" value="1"/>
</dbReference>
<dbReference type="PANTHER" id="PTHR36174">
    <property type="entry name" value="LIPID II:GLYCINE GLYCYLTRANSFERASE"/>
    <property type="match status" value="1"/>
</dbReference>
<dbReference type="SUPFAM" id="SSF55729">
    <property type="entry name" value="Acyl-CoA N-acyltransferases (Nat)"/>
    <property type="match status" value="1"/>
</dbReference>
<dbReference type="Proteomes" id="UP000008801">
    <property type="component" value="Chromosome"/>
</dbReference>
<dbReference type="GO" id="GO:0009252">
    <property type="term" value="P:peptidoglycan biosynthetic process"/>
    <property type="evidence" value="ECO:0007669"/>
    <property type="project" value="UniProtKB-KW"/>
</dbReference>
<reference evidence="7 8" key="1">
    <citation type="submission" date="2010-03" db="EMBL/GenBank/DDBJ databases">
        <title>The genome sequence of Eubacterium cylindroides T2-87.</title>
        <authorList>
            <consortium name="metaHIT consortium -- http://www.metahit.eu/"/>
            <person name="Pajon A."/>
            <person name="Turner K."/>
            <person name="Parkhill J."/>
            <person name="Duncan S."/>
            <person name="Flint H."/>
        </authorList>
    </citation>
    <scope>NUCLEOTIDE SEQUENCE [LARGE SCALE GENOMIC DNA]</scope>
    <source>
        <strain evidence="7 8">T2-87</strain>
    </source>
</reference>
<sequence>MNYRFVTSINKNEYDAFVQSSPYVNLLQSYDWALIKHNWKHIHTGVYKDEKLVGAGLVLIKELPLKMSMFYIPRGPILNFKDKELICFYFEELKKRS</sequence>
<dbReference type="AlphaFoldDB" id="D4JF18"/>
<keyword evidence="3" id="KW-0133">Cell shape</keyword>
<evidence type="ECO:0000256" key="1">
    <source>
        <dbReference type="ARBA" id="ARBA00009943"/>
    </source>
</evidence>
<evidence type="ECO:0000256" key="4">
    <source>
        <dbReference type="ARBA" id="ARBA00022984"/>
    </source>
</evidence>
<organism evidence="7 8">
    <name type="scientific">Faecalitalea cylindroides T2-87</name>
    <dbReference type="NCBI Taxonomy" id="717960"/>
    <lineage>
        <taxon>Bacteria</taxon>
        <taxon>Bacillati</taxon>
        <taxon>Bacillota</taxon>
        <taxon>Erysipelotrichia</taxon>
        <taxon>Erysipelotrichales</taxon>
        <taxon>Erysipelotrichaceae</taxon>
        <taxon>Faecalitalea</taxon>
    </lineage>
</organism>
<evidence type="ECO:0000256" key="6">
    <source>
        <dbReference type="ARBA" id="ARBA00023316"/>
    </source>
</evidence>
<reference evidence="7 8" key="2">
    <citation type="submission" date="2010-03" db="EMBL/GenBank/DDBJ databases">
        <authorList>
            <person name="Pajon A."/>
        </authorList>
    </citation>
    <scope>NUCLEOTIDE SEQUENCE [LARGE SCALE GENOMIC DNA]</scope>
    <source>
        <strain evidence="7 8">T2-87</strain>
    </source>
</reference>
<dbReference type="InterPro" id="IPR016181">
    <property type="entry name" value="Acyl_CoA_acyltransferase"/>
</dbReference>
<gene>
    <name evidence="7" type="ORF">EC1_13940</name>
</gene>
<dbReference type="PROSITE" id="PS51191">
    <property type="entry name" value="FEMABX"/>
    <property type="match status" value="1"/>
</dbReference>
<proteinExistence type="inferred from homology"/>
<name>D4JF18_9FIRM</name>
<keyword evidence="2" id="KW-0808">Transferase</keyword>
<dbReference type="Pfam" id="PF02388">
    <property type="entry name" value="FemAB"/>
    <property type="match status" value="1"/>
</dbReference>
<accession>D4JF18</accession>
<dbReference type="HOGENOM" id="CLU_2342594_0_0_9"/>